<evidence type="ECO:0000313" key="1">
    <source>
        <dbReference type="EMBL" id="MED6130203.1"/>
    </source>
</evidence>
<sequence>DSFDFDETSKELPEADRALSGVGGFSEAEVVFESISLHYKNLPPKATLEKCCQKPEKMMP</sequence>
<feature type="non-terminal residue" evidence="1">
    <location>
        <position position="1"/>
    </location>
</feature>
<proteinExistence type="predicted"/>
<dbReference type="EMBL" id="JASCZI010043682">
    <property type="protein sequence ID" value="MED6130203.1"/>
    <property type="molecule type" value="Genomic_DNA"/>
</dbReference>
<accession>A0ABU6S2B1</accession>
<dbReference type="Proteomes" id="UP001341840">
    <property type="component" value="Unassembled WGS sequence"/>
</dbReference>
<organism evidence="1 2">
    <name type="scientific">Stylosanthes scabra</name>
    <dbReference type="NCBI Taxonomy" id="79078"/>
    <lineage>
        <taxon>Eukaryota</taxon>
        <taxon>Viridiplantae</taxon>
        <taxon>Streptophyta</taxon>
        <taxon>Embryophyta</taxon>
        <taxon>Tracheophyta</taxon>
        <taxon>Spermatophyta</taxon>
        <taxon>Magnoliopsida</taxon>
        <taxon>eudicotyledons</taxon>
        <taxon>Gunneridae</taxon>
        <taxon>Pentapetalae</taxon>
        <taxon>rosids</taxon>
        <taxon>fabids</taxon>
        <taxon>Fabales</taxon>
        <taxon>Fabaceae</taxon>
        <taxon>Papilionoideae</taxon>
        <taxon>50 kb inversion clade</taxon>
        <taxon>dalbergioids sensu lato</taxon>
        <taxon>Dalbergieae</taxon>
        <taxon>Pterocarpus clade</taxon>
        <taxon>Stylosanthes</taxon>
    </lineage>
</organism>
<comment type="caution">
    <text evidence="1">The sequence shown here is derived from an EMBL/GenBank/DDBJ whole genome shotgun (WGS) entry which is preliminary data.</text>
</comment>
<gene>
    <name evidence="1" type="ORF">PIB30_115727</name>
</gene>
<reference evidence="1 2" key="1">
    <citation type="journal article" date="2023" name="Plants (Basel)">
        <title>Bridging the Gap: Combining Genomics and Transcriptomics Approaches to Understand Stylosanthes scabra, an Orphan Legume from the Brazilian Caatinga.</title>
        <authorList>
            <person name="Ferreira-Neto J.R.C."/>
            <person name="da Silva M.D."/>
            <person name="Binneck E."/>
            <person name="de Melo N.F."/>
            <person name="da Silva R.H."/>
            <person name="de Melo A.L.T.M."/>
            <person name="Pandolfi V."/>
            <person name="Bustamante F.O."/>
            <person name="Brasileiro-Vidal A.C."/>
            <person name="Benko-Iseppon A.M."/>
        </authorList>
    </citation>
    <scope>NUCLEOTIDE SEQUENCE [LARGE SCALE GENOMIC DNA]</scope>
    <source>
        <tissue evidence="1">Leaves</tissue>
    </source>
</reference>
<name>A0ABU6S2B1_9FABA</name>
<evidence type="ECO:0000313" key="2">
    <source>
        <dbReference type="Proteomes" id="UP001341840"/>
    </source>
</evidence>
<protein>
    <submittedName>
        <fullName evidence="1">Uncharacterized protein</fullName>
    </submittedName>
</protein>
<keyword evidence="2" id="KW-1185">Reference proteome</keyword>